<dbReference type="Gene3D" id="3.30.1240.10">
    <property type="match status" value="1"/>
</dbReference>
<evidence type="ECO:0000313" key="2">
    <source>
        <dbReference type="Proteomes" id="UP000251213"/>
    </source>
</evidence>
<dbReference type="SFLD" id="SFLDG01140">
    <property type="entry name" value="C2.B:_Phosphomannomutase_and_P"/>
    <property type="match status" value="1"/>
</dbReference>
<dbReference type="CDD" id="cd07516">
    <property type="entry name" value="HAD_Pase"/>
    <property type="match status" value="1"/>
</dbReference>
<dbReference type="RefSeq" id="WP_113657966.1">
    <property type="nucleotide sequence ID" value="NZ_KZ845664.1"/>
</dbReference>
<evidence type="ECO:0000313" key="1">
    <source>
        <dbReference type="EMBL" id="RAL26281.1"/>
    </source>
</evidence>
<reference evidence="1 2" key="1">
    <citation type="submission" date="2018-06" db="EMBL/GenBank/DDBJ databases">
        <title>Thermoflavimicrobium daqus sp. nov., a thermophilic microbe isolated from Moutai-flavour Daqu.</title>
        <authorList>
            <person name="Wang X."/>
            <person name="Zhou H."/>
        </authorList>
    </citation>
    <scope>NUCLEOTIDE SEQUENCE [LARGE SCALE GENOMIC DNA]</scope>
    <source>
        <strain evidence="1 2">FBKL4.011</strain>
    </source>
</reference>
<dbReference type="AlphaFoldDB" id="A0A364K7K5"/>
<gene>
    <name evidence="1" type="ORF">DL897_04615</name>
</gene>
<dbReference type="GO" id="GO:0000287">
    <property type="term" value="F:magnesium ion binding"/>
    <property type="evidence" value="ECO:0007669"/>
    <property type="project" value="TreeGrafter"/>
</dbReference>
<keyword evidence="1" id="KW-0378">Hydrolase</keyword>
<proteinExistence type="predicted"/>
<dbReference type="PROSITE" id="PS01228">
    <property type="entry name" value="COF_1"/>
    <property type="match status" value="1"/>
</dbReference>
<dbReference type="InterPro" id="IPR023214">
    <property type="entry name" value="HAD_sf"/>
</dbReference>
<dbReference type="Proteomes" id="UP000251213">
    <property type="component" value="Unassembled WGS sequence"/>
</dbReference>
<comment type="caution">
    <text evidence="1">The sequence shown here is derived from an EMBL/GenBank/DDBJ whole genome shotgun (WGS) entry which is preliminary data.</text>
</comment>
<dbReference type="SFLD" id="SFLDS00003">
    <property type="entry name" value="Haloacid_Dehalogenase"/>
    <property type="match status" value="1"/>
</dbReference>
<dbReference type="Gene3D" id="3.40.50.1000">
    <property type="entry name" value="HAD superfamily/HAD-like"/>
    <property type="match status" value="1"/>
</dbReference>
<accession>A0A364K7K5</accession>
<dbReference type="OrthoDB" id="9806027at2"/>
<dbReference type="PANTHER" id="PTHR10000">
    <property type="entry name" value="PHOSPHOSERINE PHOSPHATASE"/>
    <property type="match status" value="1"/>
</dbReference>
<dbReference type="NCBIfam" id="TIGR00099">
    <property type="entry name" value="Cof-subfamily"/>
    <property type="match status" value="1"/>
</dbReference>
<dbReference type="SUPFAM" id="SSF56784">
    <property type="entry name" value="HAD-like"/>
    <property type="match status" value="1"/>
</dbReference>
<dbReference type="InterPro" id="IPR036412">
    <property type="entry name" value="HAD-like_sf"/>
</dbReference>
<dbReference type="GO" id="GO:0016791">
    <property type="term" value="F:phosphatase activity"/>
    <property type="evidence" value="ECO:0007669"/>
    <property type="project" value="TreeGrafter"/>
</dbReference>
<dbReference type="NCBIfam" id="TIGR01484">
    <property type="entry name" value="HAD-SF-IIB"/>
    <property type="match status" value="1"/>
</dbReference>
<dbReference type="InterPro" id="IPR006379">
    <property type="entry name" value="HAD-SF_hydro_IIB"/>
</dbReference>
<keyword evidence="2" id="KW-1185">Reference proteome</keyword>
<dbReference type="EMBL" id="QJKK01000002">
    <property type="protein sequence ID" value="RAL26281.1"/>
    <property type="molecule type" value="Genomic_DNA"/>
</dbReference>
<protein>
    <submittedName>
        <fullName evidence="1">Cof-type HAD-IIB family hydrolase</fullName>
    </submittedName>
</protein>
<reference evidence="1 2" key="2">
    <citation type="submission" date="2018-06" db="EMBL/GenBank/DDBJ databases">
        <authorList>
            <person name="Zhirakovskaya E."/>
        </authorList>
    </citation>
    <scope>NUCLEOTIDE SEQUENCE [LARGE SCALE GENOMIC DNA]</scope>
    <source>
        <strain evidence="1 2">FBKL4.011</strain>
    </source>
</reference>
<name>A0A364K7K5_9BACL</name>
<sequence>MKLVAIDMDGTLLSKERVISKENADAIKKAQSLGNIISICTGRSVEDAQELLDAANLQCPIIAANGAVIFYNHQIIKRTPLGQHDAENIIQYLEEHAIYYHLYTHQGVYAPEYGKQSLQLELDITKSANPEMDMTEFNMWTQFIFEKASYIPVKSCQPLFAESILVDKILAFSYQQEKLARLHQILAENPHLAITASATHNIEINHIDAQKGNGLKSLANHLQIPLKDTVAIGDNLNDLSMMKIAGLSIAMGNSVDQVKQICHHETLSNDENGVAYALDKYVSA</sequence>
<dbReference type="GO" id="GO:0005829">
    <property type="term" value="C:cytosol"/>
    <property type="evidence" value="ECO:0007669"/>
    <property type="project" value="TreeGrafter"/>
</dbReference>
<dbReference type="SFLD" id="SFLDG01144">
    <property type="entry name" value="C2.B.4:_PGP_Like"/>
    <property type="match status" value="1"/>
</dbReference>
<dbReference type="Pfam" id="PF08282">
    <property type="entry name" value="Hydrolase_3"/>
    <property type="match status" value="1"/>
</dbReference>
<dbReference type="PROSITE" id="PS01229">
    <property type="entry name" value="COF_2"/>
    <property type="match status" value="1"/>
</dbReference>
<dbReference type="PANTHER" id="PTHR10000:SF55">
    <property type="entry name" value="5-AMINO-6-(5-PHOSPHO-D-RIBITYLAMINO)URACIL PHOSPHATASE YCSE"/>
    <property type="match status" value="1"/>
</dbReference>
<organism evidence="1 2">
    <name type="scientific">Thermoflavimicrobium daqui</name>
    <dbReference type="NCBI Taxonomy" id="2137476"/>
    <lineage>
        <taxon>Bacteria</taxon>
        <taxon>Bacillati</taxon>
        <taxon>Bacillota</taxon>
        <taxon>Bacilli</taxon>
        <taxon>Bacillales</taxon>
        <taxon>Thermoactinomycetaceae</taxon>
        <taxon>Thermoflavimicrobium</taxon>
    </lineage>
</organism>
<dbReference type="InterPro" id="IPR000150">
    <property type="entry name" value="Cof"/>
</dbReference>